<evidence type="ECO:0000259" key="5">
    <source>
        <dbReference type="PROSITE" id="PS51123"/>
    </source>
</evidence>
<dbReference type="InterPro" id="IPR050330">
    <property type="entry name" value="Bact_OuterMem_StrucFunc"/>
</dbReference>
<dbReference type="CDD" id="cd07185">
    <property type="entry name" value="OmpA_C-like"/>
    <property type="match status" value="2"/>
</dbReference>
<dbReference type="PRINTS" id="PR01021">
    <property type="entry name" value="OMPADOMAIN"/>
</dbReference>
<evidence type="ECO:0000256" key="4">
    <source>
        <dbReference type="PROSITE-ProRule" id="PRU00473"/>
    </source>
</evidence>
<dbReference type="Pfam" id="PF00691">
    <property type="entry name" value="OmpA"/>
    <property type="match status" value="2"/>
</dbReference>
<evidence type="ECO:0000256" key="2">
    <source>
        <dbReference type="ARBA" id="ARBA00023136"/>
    </source>
</evidence>
<sequence>MKKSSTILLVFLFTVAVSNFGLAQRSLLRFADQQSELAKHNYAAQVYVQAFEKKQSYRAAKGAAMSFDKLKNYEKSFIWWQNTLSQSIEGGINDVEFFLIAAHSIERHEEAFNFLNEIGFETSDIDMERYEMILASFEENSRLDFENFHGVNSMTAADFSGSKDKVGNFYFVSDRERVAQSKSVPLIRLDARNRLYDKDIHDWTGREYLRIYRYDTLGHVSEMDFGRDDFMHISDPAVANIGGEEYLFFSATRNIRKVKRRKEHTVFPELFFGKLRDGQVDEILEFSFNNSLVYSIITPFYDSTTSKLYFASDMEGGFGAFDLYSVDVFGDDELEFSSPHNLGINVNSEGNEKDPFIYQDILYFSSDGHLGFGGMDIFQVKIKGENIYADREHMGTPYNTVKDDFAYRVFDEREIYLSSNRMGDSGLDDIYKQSEFLRRFMVTVIDCDGDIVKDSNLNVAFGESSTLELQLGEDGVYKANLQADTDYFLSLSKHGHFSVLDSSITTKNNELNDIEKQYRLIKFPVSEAVYSDILFFNLDKSEIRVDANQRLDKIASMMEKYDFLNLKIASHTDSRATETYNLTLSQKRSESVLEGLIQKGINPDRVSLDWHGEQKLLTDCPDGVNCPEELHQLNRRSELSLSVSFEEGSLIPLDMFDIDWCNDSDLISLWKESFEVPIVYFDFDKYDIRLTHKMELERLVLLMNNNENINLILEGHTDIRGSEAYNKVLSEKRAKIVMDYLKDRGINEARLQFNWFGKSQPIHDCLGEPCSPALHQLNRRTEIKIK</sequence>
<keyword evidence="3" id="KW-0998">Cell outer membrane</keyword>
<accession>A0ABS9UU53</accession>
<dbReference type="PROSITE" id="PS01068">
    <property type="entry name" value="OMPA_1"/>
    <property type="match status" value="1"/>
</dbReference>
<dbReference type="InterPro" id="IPR006664">
    <property type="entry name" value="OMP_bac"/>
</dbReference>
<dbReference type="EMBL" id="JAKZGS010000030">
    <property type="protein sequence ID" value="MCH7400162.1"/>
    <property type="molecule type" value="Genomic_DNA"/>
</dbReference>
<feature type="domain" description="OmpA-like" evidence="5">
    <location>
        <begin position="668"/>
        <end position="786"/>
    </location>
</feature>
<comment type="subcellular location">
    <subcellularLocation>
        <location evidence="1">Cell outer membrane</location>
    </subcellularLocation>
</comment>
<comment type="caution">
    <text evidence="6">The sequence shown here is derived from an EMBL/GenBank/DDBJ whole genome shotgun (WGS) entry which is preliminary data.</text>
</comment>
<dbReference type="InterPro" id="IPR006665">
    <property type="entry name" value="OmpA-like"/>
</dbReference>
<feature type="domain" description="OmpA-like" evidence="5">
    <location>
        <begin position="525"/>
        <end position="645"/>
    </location>
</feature>
<evidence type="ECO:0000313" key="7">
    <source>
        <dbReference type="Proteomes" id="UP001165488"/>
    </source>
</evidence>
<organism evidence="6 7">
    <name type="scientific">Belliella calami</name>
    <dbReference type="NCBI Taxonomy" id="2923436"/>
    <lineage>
        <taxon>Bacteria</taxon>
        <taxon>Pseudomonadati</taxon>
        <taxon>Bacteroidota</taxon>
        <taxon>Cytophagia</taxon>
        <taxon>Cytophagales</taxon>
        <taxon>Cyclobacteriaceae</taxon>
        <taxon>Belliella</taxon>
    </lineage>
</organism>
<dbReference type="InterPro" id="IPR036737">
    <property type="entry name" value="OmpA-like_sf"/>
</dbReference>
<evidence type="ECO:0000256" key="3">
    <source>
        <dbReference type="ARBA" id="ARBA00023237"/>
    </source>
</evidence>
<dbReference type="Gene3D" id="3.30.1330.60">
    <property type="entry name" value="OmpA-like domain"/>
    <property type="match status" value="2"/>
</dbReference>
<gene>
    <name evidence="6" type="ORF">MM236_19365</name>
</gene>
<dbReference type="PANTHER" id="PTHR30329:SF21">
    <property type="entry name" value="LIPOPROTEIN YIAD-RELATED"/>
    <property type="match status" value="1"/>
</dbReference>
<keyword evidence="7" id="KW-1185">Reference proteome</keyword>
<reference evidence="6" key="1">
    <citation type="submission" date="2022-03" db="EMBL/GenBank/DDBJ databases">
        <title>De novo assembled genomes of Belliella spp. (Cyclobacteriaceae) strains.</title>
        <authorList>
            <person name="Szabo A."/>
            <person name="Korponai K."/>
            <person name="Felfoldi T."/>
        </authorList>
    </citation>
    <scope>NUCLEOTIDE SEQUENCE</scope>
    <source>
        <strain evidence="6">DSM 107340</strain>
    </source>
</reference>
<proteinExistence type="predicted"/>
<name>A0ABS9UU53_9BACT</name>
<evidence type="ECO:0000313" key="6">
    <source>
        <dbReference type="EMBL" id="MCH7400162.1"/>
    </source>
</evidence>
<dbReference type="InterPro" id="IPR006690">
    <property type="entry name" value="OMPA-like_CS"/>
</dbReference>
<evidence type="ECO:0000256" key="1">
    <source>
        <dbReference type="ARBA" id="ARBA00004442"/>
    </source>
</evidence>
<dbReference type="Proteomes" id="UP001165488">
    <property type="component" value="Unassembled WGS sequence"/>
</dbReference>
<dbReference type="PROSITE" id="PS51123">
    <property type="entry name" value="OMPA_2"/>
    <property type="match status" value="2"/>
</dbReference>
<dbReference type="SUPFAM" id="SSF103088">
    <property type="entry name" value="OmpA-like"/>
    <property type="match status" value="2"/>
</dbReference>
<dbReference type="PANTHER" id="PTHR30329">
    <property type="entry name" value="STATOR ELEMENT OF FLAGELLAR MOTOR COMPLEX"/>
    <property type="match status" value="1"/>
</dbReference>
<protein>
    <submittedName>
        <fullName evidence="6">OmpA family protein</fullName>
    </submittedName>
</protein>
<keyword evidence="2 4" id="KW-0472">Membrane</keyword>
<dbReference type="RefSeq" id="WP_241276655.1">
    <property type="nucleotide sequence ID" value="NZ_JAKZGS010000030.1"/>
</dbReference>